<comment type="caution">
    <text evidence="2">The sequence shown here is derived from an EMBL/GenBank/DDBJ whole genome shotgun (WGS) entry which is preliminary data.</text>
</comment>
<evidence type="ECO:0000313" key="2">
    <source>
        <dbReference type="EMBL" id="GAA1663554.1"/>
    </source>
</evidence>
<dbReference type="RefSeq" id="WP_344051187.1">
    <property type="nucleotide sequence ID" value="NZ_BAAAPK010000001.1"/>
</dbReference>
<evidence type="ECO:0000256" key="1">
    <source>
        <dbReference type="SAM" id="Phobius"/>
    </source>
</evidence>
<feature type="transmembrane region" description="Helical" evidence="1">
    <location>
        <begin position="35"/>
        <end position="56"/>
    </location>
</feature>
<keyword evidence="1" id="KW-0472">Membrane</keyword>
<gene>
    <name evidence="2" type="ORF">GCM10009807_04570</name>
</gene>
<dbReference type="EMBL" id="BAAAPK010000001">
    <property type="protein sequence ID" value="GAA1663554.1"/>
    <property type="molecule type" value="Genomic_DNA"/>
</dbReference>
<keyword evidence="3" id="KW-1185">Reference proteome</keyword>
<reference evidence="2 3" key="1">
    <citation type="journal article" date="2019" name="Int. J. Syst. Evol. Microbiol.">
        <title>The Global Catalogue of Microorganisms (GCM) 10K type strain sequencing project: providing services to taxonomists for standard genome sequencing and annotation.</title>
        <authorList>
            <consortium name="The Broad Institute Genomics Platform"/>
            <consortium name="The Broad Institute Genome Sequencing Center for Infectious Disease"/>
            <person name="Wu L."/>
            <person name="Ma J."/>
        </authorList>
    </citation>
    <scope>NUCLEOTIDE SEQUENCE [LARGE SCALE GENOMIC DNA]</scope>
    <source>
        <strain evidence="2 3">JCM 15575</strain>
    </source>
</reference>
<proteinExistence type="predicted"/>
<keyword evidence="1" id="KW-1133">Transmembrane helix</keyword>
<sequence length="143" mass="14934">MAAPRAAAPDPDDEHVVDHEVRAVVVHSSPRYGRFLMIGVVLGVIAGVLLTITAALTDDPGGPLSSGPGGVLRVFALYAAACIAVGLVVMGVLAMALDRRSLTRARAARAEHATTLVLDLDAPVNDDIPQWVRDAEDPRGPAR</sequence>
<keyword evidence="1" id="KW-0812">Transmembrane</keyword>
<evidence type="ECO:0000313" key="3">
    <source>
        <dbReference type="Proteomes" id="UP001500596"/>
    </source>
</evidence>
<accession>A0ABN2G1G4</accession>
<organism evidence="2 3">
    <name type="scientific">Microbacterium lacus</name>
    <dbReference type="NCBI Taxonomy" id="415217"/>
    <lineage>
        <taxon>Bacteria</taxon>
        <taxon>Bacillati</taxon>
        <taxon>Actinomycetota</taxon>
        <taxon>Actinomycetes</taxon>
        <taxon>Micrococcales</taxon>
        <taxon>Microbacteriaceae</taxon>
        <taxon>Microbacterium</taxon>
    </lineage>
</organism>
<feature type="transmembrane region" description="Helical" evidence="1">
    <location>
        <begin position="76"/>
        <end position="97"/>
    </location>
</feature>
<dbReference type="Proteomes" id="UP001500596">
    <property type="component" value="Unassembled WGS sequence"/>
</dbReference>
<name>A0ABN2G1G4_9MICO</name>
<protein>
    <submittedName>
        <fullName evidence="2">Uncharacterized protein</fullName>
    </submittedName>
</protein>